<dbReference type="Proteomes" id="UP001597011">
    <property type="component" value="Unassembled WGS sequence"/>
</dbReference>
<evidence type="ECO:0000313" key="2">
    <source>
        <dbReference type="EMBL" id="MFD0836930.1"/>
    </source>
</evidence>
<dbReference type="RefSeq" id="WP_379943363.1">
    <property type="nucleotide sequence ID" value="NZ_JBHTIB010000015.1"/>
</dbReference>
<reference evidence="3" key="1">
    <citation type="journal article" date="2019" name="Int. J. Syst. Evol. Microbiol.">
        <title>The Global Catalogue of Microorganisms (GCM) 10K type strain sequencing project: providing services to taxonomists for standard genome sequencing and annotation.</title>
        <authorList>
            <consortium name="The Broad Institute Genomics Platform"/>
            <consortium name="The Broad Institute Genome Sequencing Center for Infectious Disease"/>
            <person name="Wu L."/>
            <person name="Ma J."/>
        </authorList>
    </citation>
    <scope>NUCLEOTIDE SEQUENCE [LARGE SCALE GENOMIC DNA]</scope>
    <source>
        <strain evidence="3">CCUG 60529</strain>
    </source>
</reference>
<dbReference type="Pfam" id="PF19867">
    <property type="entry name" value="DUF6340"/>
    <property type="match status" value="1"/>
</dbReference>
<accession>A0ABW3BWI5</accession>
<dbReference type="EMBL" id="JBHTIB010000015">
    <property type="protein sequence ID" value="MFD0836930.1"/>
    <property type="molecule type" value="Genomic_DNA"/>
</dbReference>
<evidence type="ECO:0000313" key="3">
    <source>
        <dbReference type="Proteomes" id="UP001597011"/>
    </source>
</evidence>
<comment type="caution">
    <text evidence="2">The sequence shown here is derived from an EMBL/GenBank/DDBJ whole genome shotgun (WGS) entry which is preliminary data.</text>
</comment>
<dbReference type="InterPro" id="IPR045921">
    <property type="entry name" value="DUF6340"/>
</dbReference>
<name>A0ABW3BWI5_9FLAO</name>
<proteinExistence type="predicted"/>
<protein>
    <submittedName>
        <fullName evidence="2">DUF6340 family protein</fullName>
    </submittedName>
</protein>
<dbReference type="InterPro" id="IPR011990">
    <property type="entry name" value="TPR-like_helical_dom_sf"/>
</dbReference>
<keyword evidence="1" id="KW-0732">Signal</keyword>
<sequence>MKKIYFLYVSLLALLLASCGSTGFVNLNYPQEPAVILPEGITNILVVNRSLTKGADKQSEKLESIVTGEVAGSDKLASDEAIKGVFDGIRNKSYLNIILPDTLRIYGTGTRQTPELLNWKLVSEMCKKSDADALLVLETFDSNSDIIRSAVANQVSSVLTNGKPGKILPNHVRVDVKSYWRLYDPYSKTISDQYQQTFYMNFNLVNGLPAPGVLSETAYAAGIDYIERFLPRYYKVRRDMYKKGKGSDKNRFNAGWRSAEVAKWHDAIAVWKEVVDKGGKSAGMAALNIAVSYEVLGDTNLALEWAQTAYRNYGDKLSRDYAKILLKRKRFEM</sequence>
<gene>
    <name evidence="2" type="ORF">ACFQ0I_14215</name>
</gene>
<feature type="chain" id="PRO_5045929769" evidence="1">
    <location>
        <begin position="24"/>
        <end position="333"/>
    </location>
</feature>
<feature type="signal peptide" evidence="1">
    <location>
        <begin position="1"/>
        <end position="23"/>
    </location>
</feature>
<evidence type="ECO:0000256" key="1">
    <source>
        <dbReference type="SAM" id="SignalP"/>
    </source>
</evidence>
<dbReference type="SUPFAM" id="SSF48452">
    <property type="entry name" value="TPR-like"/>
    <property type="match status" value="1"/>
</dbReference>
<keyword evidence="3" id="KW-1185">Reference proteome</keyword>
<dbReference type="PROSITE" id="PS51257">
    <property type="entry name" value="PROKAR_LIPOPROTEIN"/>
    <property type="match status" value="1"/>
</dbReference>
<organism evidence="2 3">
    <name type="scientific">Mariniflexile aquimaris</name>
    <dbReference type="NCBI Taxonomy" id="881009"/>
    <lineage>
        <taxon>Bacteria</taxon>
        <taxon>Pseudomonadati</taxon>
        <taxon>Bacteroidota</taxon>
        <taxon>Flavobacteriia</taxon>
        <taxon>Flavobacteriales</taxon>
        <taxon>Flavobacteriaceae</taxon>
        <taxon>Mariniflexile</taxon>
    </lineage>
</organism>
<dbReference type="Gene3D" id="1.25.40.10">
    <property type="entry name" value="Tetratricopeptide repeat domain"/>
    <property type="match status" value="1"/>
</dbReference>